<keyword evidence="3" id="KW-1185">Reference proteome</keyword>
<dbReference type="InterPro" id="IPR011008">
    <property type="entry name" value="Dimeric_a/b-barrel"/>
</dbReference>
<dbReference type="RefSeq" id="WP_182941653.1">
    <property type="nucleotide sequence ID" value="NZ_JABEQH010000004.1"/>
</dbReference>
<dbReference type="SUPFAM" id="SSF54909">
    <property type="entry name" value="Dimeric alpha+beta barrel"/>
    <property type="match status" value="1"/>
</dbReference>
<name>A0A7W4J5P4_9PROT</name>
<comment type="caution">
    <text evidence="2">The sequence shown here is derived from an EMBL/GenBank/DDBJ whole genome shotgun (WGS) entry which is preliminary data.</text>
</comment>
<dbReference type="InterPro" id="IPR010753">
    <property type="entry name" value="DUF1330"/>
</dbReference>
<evidence type="ECO:0000259" key="1">
    <source>
        <dbReference type="Pfam" id="PF07045"/>
    </source>
</evidence>
<evidence type="ECO:0000313" key="2">
    <source>
        <dbReference type="EMBL" id="MBB2175147.1"/>
    </source>
</evidence>
<feature type="domain" description="DUF1330" evidence="1">
    <location>
        <begin position="2"/>
        <end position="94"/>
    </location>
</feature>
<dbReference type="Proteomes" id="UP000561066">
    <property type="component" value="Unassembled WGS sequence"/>
</dbReference>
<dbReference type="Gene3D" id="3.30.70.100">
    <property type="match status" value="1"/>
</dbReference>
<dbReference type="PANTHER" id="PTHR41521:SF4">
    <property type="entry name" value="BLR0684 PROTEIN"/>
    <property type="match status" value="1"/>
</dbReference>
<protein>
    <submittedName>
        <fullName evidence="2">DUF1330 domain-containing protein</fullName>
    </submittedName>
</protein>
<gene>
    <name evidence="2" type="ORF">HLH21_04300</name>
</gene>
<reference evidence="2 3" key="1">
    <citation type="submission" date="2020-04" db="EMBL/GenBank/DDBJ databases">
        <title>Description of novel Gluconacetobacter.</title>
        <authorList>
            <person name="Sombolestani A."/>
        </authorList>
    </citation>
    <scope>NUCLEOTIDE SEQUENCE [LARGE SCALE GENOMIC DNA]</scope>
    <source>
        <strain evidence="2 3">LMG 21312</strain>
    </source>
</reference>
<evidence type="ECO:0000313" key="3">
    <source>
        <dbReference type="Proteomes" id="UP000561066"/>
    </source>
</evidence>
<proteinExistence type="predicted"/>
<dbReference type="PANTHER" id="PTHR41521">
    <property type="match status" value="1"/>
</dbReference>
<accession>A0A7W4J5P4</accession>
<dbReference type="Pfam" id="PF07045">
    <property type="entry name" value="DUF1330"/>
    <property type="match status" value="1"/>
</dbReference>
<dbReference type="EMBL" id="JABEQH010000004">
    <property type="protein sequence ID" value="MBB2175147.1"/>
    <property type="molecule type" value="Genomic_DNA"/>
</dbReference>
<sequence length="95" mass="10395">MSAYIVFTRENTTDQAELDAYMKAVAPTFDGHPVRILAAYGTQDVLEGAAPEGVVIVEFPTMAHARAWYDSPAYQAVAQHRHRGSAYRVVIVQGA</sequence>
<organism evidence="2 3">
    <name type="scientific">Gluconacetobacter johannae</name>
    <dbReference type="NCBI Taxonomy" id="112140"/>
    <lineage>
        <taxon>Bacteria</taxon>
        <taxon>Pseudomonadati</taxon>
        <taxon>Pseudomonadota</taxon>
        <taxon>Alphaproteobacteria</taxon>
        <taxon>Acetobacterales</taxon>
        <taxon>Acetobacteraceae</taxon>
        <taxon>Gluconacetobacter</taxon>
    </lineage>
</organism>
<dbReference type="AlphaFoldDB" id="A0A7W4J5P4"/>